<feature type="region of interest" description="Disordered" evidence="1">
    <location>
        <begin position="512"/>
        <end position="549"/>
    </location>
</feature>
<sequence>MYKKALHSFFLKVHPDFFHHNRSQQIVNENSVARLNELLSWAKSFKGGTLSPPPARSFTLTFYQKAEDKAAESAEQTTSSFTRRSGQEESSLIQSTFELPENFTPSDAHRGVVERSVNKFLRDLLRRASCIDSITESISAAEDATAQRAEVKPLRRRHGPNRKGAEKPKSLLDEATESMSLQWSITPAPTLEELMEADQVLFERTLSPLQSAAALHTLRQHLGELRYPLWESMPLIISNTFNIGEVTGTLTIPWDFTPDQFLSFIAHNDKALARCRETASQFATKVEQLISEICNELELDDILISCSHKEALLVLQLLHRNKELLHVYGLTNLTLEIGMRHAMRANGVVIISCKLTNDELRPWLKKIEPKLSLQKRLYQVSKQMLEATMWHLKEFRTMAEPGGIDAFNNDCTYAERLEWAKELFRIASSLAAWDWKDMTFVLAPDVDVDWANGIIALPHNFNGDAFVRYVEDVQHAAKSRKREELLEASAMGRQAAEMQRQQQHNRELMMEDEEMETSHLNTQEGEGGKGESHNSLQKKNTANDTARHDRLRDMYRHASPHMEEYLASSSHRVDPLSVERPLTHAVTFNSDAEADQQLRWEGFYADPYVDQIPTGDLDDIAHTFQVTNRQHREDAARQLLEQLRDTYGKKSRRFDYQKMGDVLEINNAKVQPKGFPTLTRGLRPTD</sequence>
<dbReference type="PANTHER" id="PTHR31596:SF1">
    <property type="entry name" value="T-CELL ACTIVATION INHIBITOR, MITOCHONDRIAL"/>
    <property type="match status" value="1"/>
</dbReference>
<organism evidence="3 4">
    <name type="scientific">Trypanosoma theileri</name>
    <dbReference type="NCBI Taxonomy" id="67003"/>
    <lineage>
        <taxon>Eukaryota</taxon>
        <taxon>Discoba</taxon>
        <taxon>Euglenozoa</taxon>
        <taxon>Kinetoplastea</taxon>
        <taxon>Metakinetoplastina</taxon>
        <taxon>Trypanosomatida</taxon>
        <taxon>Trypanosomatidae</taxon>
        <taxon>Trypanosoma</taxon>
    </lineage>
</organism>
<gene>
    <name evidence="3" type="ORF">TM35_000021980</name>
</gene>
<reference evidence="3 4" key="1">
    <citation type="submission" date="2017-03" db="EMBL/GenBank/DDBJ databases">
        <title>An alternative strategy for trypanosome survival in the mammalian bloodstream revealed through genome and transcriptome analysis of the ubiquitous bovine parasite Trypanosoma (Megatrypanum) theileri.</title>
        <authorList>
            <person name="Kelly S."/>
            <person name="Ivens A."/>
            <person name="Mott A."/>
            <person name="O'Neill E."/>
            <person name="Emms D."/>
            <person name="Macleod O."/>
            <person name="Voorheis P."/>
            <person name="Matthews J."/>
            <person name="Matthews K."/>
            <person name="Carrington M."/>
        </authorList>
    </citation>
    <scope>NUCLEOTIDE SEQUENCE [LARGE SCALE GENOMIC DNA]</scope>
    <source>
        <strain evidence="3">Edinburgh</strain>
    </source>
</reference>
<keyword evidence="4" id="KW-1185">Reference proteome</keyword>
<proteinExistence type="predicted"/>
<feature type="domain" description="DUF4460" evidence="2">
    <location>
        <begin position="3"/>
        <end position="74"/>
    </location>
</feature>
<dbReference type="GeneID" id="39981296"/>
<feature type="compositionally biased region" description="Polar residues" evidence="1">
    <location>
        <begin position="533"/>
        <end position="544"/>
    </location>
</feature>
<accession>A0A1X0P7G1</accession>
<dbReference type="EMBL" id="NBCO01000002">
    <property type="protein sequence ID" value="ORC92872.1"/>
    <property type="molecule type" value="Genomic_DNA"/>
</dbReference>
<dbReference type="InterPro" id="IPR027986">
    <property type="entry name" value="TCAIM"/>
</dbReference>
<name>A0A1X0P7G1_9TRYP</name>
<dbReference type="AlphaFoldDB" id="A0A1X0P7G1"/>
<dbReference type="OrthoDB" id="275980at2759"/>
<evidence type="ECO:0000313" key="4">
    <source>
        <dbReference type="Proteomes" id="UP000192257"/>
    </source>
</evidence>
<dbReference type="Proteomes" id="UP000192257">
    <property type="component" value="Unassembled WGS sequence"/>
</dbReference>
<feature type="region of interest" description="Disordered" evidence="1">
    <location>
        <begin position="142"/>
        <end position="170"/>
    </location>
</feature>
<dbReference type="Pfam" id="PF14687">
    <property type="entry name" value="DUF4460"/>
    <property type="match status" value="1"/>
</dbReference>
<evidence type="ECO:0000259" key="2">
    <source>
        <dbReference type="Pfam" id="PF14687"/>
    </source>
</evidence>
<dbReference type="RefSeq" id="XP_028886938.1">
    <property type="nucleotide sequence ID" value="XM_029021516.1"/>
</dbReference>
<dbReference type="VEuPathDB" id="TriTrypDB:TM35_000021980"/>
<dbReference type="InterPro" id="IPR028031">
    <property type="entry name" value="DUF4460"/>
</dbReference>
<dbReference type="PANTHER" id="PTHR31596">
    <property type="entry name" value="T-CELL ACTIVATION INHIBITOR, MITOCHONDRIAL"/>
    <property type="match status" value="1"/>
</dbReference>
<feature type="region of interest" description="Disordered" evidence="1">
    <location>
        <begin position="71"/>
        <end position="91"/>
    </location>
</feature>
<evidence type="ECO:0000256" key="1">
    <source>
        <dbReference type="SAM" id="MobiDB-lite"/>
    </source>
</evidence>
<comment type="caution">
    <text evidence="3">The sequence shown here is derived from an EMBL/GenBank/DDBJ whole genome shotgun (WGS) entry which is preliminary data.</text>
</comment>
<evidence type="ECO:0000313" key="3">
    <source>
        <dbReference type="EMBL" id="ORC92872.1"/>
    </source>
</evidence>
<dbReference type="STRING" id="67003.A0A1X0P7G1"/>
<feature type="compositionally biased region" description="Polar residues" evidence="1">
    <location>
        <begin position="74"/>
        <end position="91"/>
    </location>
</feature>
<dbReference type="GO" id="GO:0005739">
    <property type="term" value="C:mitochondrion"/>
    <property type="evidence" value="ECO:0007669"/>
    <property type="project" value="TreeGrafter"/>
</dbReference>
<protein>
    <recommendedName>
        <fullName evidence="2">DUF4460 domain-containing protein</fullName>
    </recommendedName>
</protein>